<dbReference type="EMBL" id="LT607754">
    <property type="protein sequence ID" value="SCG72226.1"/>
    <property type="molecule type" value="Genomic_DNA"/>
</dbReference>
<protein>
    <submittedName>
        <fullName evidence="1">Uncharacterized protein</fullName>
    </submittedName>
</protein>
<dbReference type="Proteomes" id="UP000198221">
    <property type="component" value="Chromosome I"/>
</dbReference>
<gene>
    <name evidence="1" type="ORF">GA0070613_5042</name>
</gene>
<reference evidence="2" key="1">
    <citation type="submission" date="2016-06" db="EMBL/GenBank/DDBJ databases">
        <authorList>
            <person name="Varghese N."/>
            <person name="Submissions Spin"/>
        </authorList>
    </citation>
    <scope>NUCLEOTIDE SEQUENCE [LARGE SCALE GENOMIC DNA]</scope>
    <source>
        <strain evidence="2">DSM 43819</strain>
    </source>
</reference>
<evidence type="ECO:0000313" key="2">
    <source>
        <dbReference type="Proteomes" id="UP000198221"/>
    </source>
</evidence>
<proteinExistence type="predicted"/>
<accession>A0A1C5JQE5</accession>
<keyword evidence="2" id="KW-1185">Reference proteome</keyword>
<organism evidence="1 2">
    <name type="scientific">Micromonospora inositola</name>
    <dbReference type="NCBI Taxonomy" id="47865"/>
    <lineage>
        <taxon>Bacteria</taxon>
        <taxon>Bacillati</taxon>
        <taxon>Actinomycetota</taxon>
        <taxon>Actinomycetes</taxon>
        <taxon>Micromonosporales</taxon>
        <taxon>Micromonosporaceae</taxon>
        <taxon>Micromonospora</taxon>
    </lineage>
</organism>
<evidence type="ECO:0000313" key="1">
    <source>
        <dbReference type="EMBL" id="SCG72226.1"/>
    </source>
</evidence>
<sequence>MQRRLFVETNLPQPGTRSWLTAIGDNVDYTHVCLETHVRIRLRRFPGELEEFGYPNPHRAR</sequence>
<dbReference type="AlphaFoldDB" id="A0A1C5JQE5"/>
<name>A0A1C5JQE5_9ACTN</name>